<dbReference type="InterPro" id="IPR020476">
    <property type="entry name" value="Nudix_hydrolase"/>
</dbReference>
<evidence type="ECO:0000256" key="4">
    <source>
        <dbReference type="ARBA" id="ARBA00022801"/>
    </source>
</evidence>
<dbReference type="PRINTS" id="PR00502">
    <property type="entry name" value="NUDIXFAMILY"/>
</dbReference>
<dbReference type="Pfam" id="PF00293">
    <property type="entry name" value="NUDIX"/>
    <property type="match status" value="1"/>
</dbReference>
<dbReference type="KEGG" id="oih:OB2319"/>
<evidence type="ECO:0000313" key="8">
    <source>
        <dbReference type="EMBL" id="BAC14275.1"/>
    </source>
</evidence>
<dbReference type="SUPFAM" id="SSF55811">
    <property type="entry name" value="Nudix"/>
    <property type="match status" value="1"/>
</dbReference>
<evidence type="ECO:0000313" key="9">
    <source>
        <dbReference type="Proteomes" id="UP000000822"/>
    </source>
</evidence>
<dbReference type="STRING" id="221109.gene:10734570"/>
<dbReference type="GO" id="GO:0046872">
    <property type="term" value="F:metal ion binding"/>
    <property type="evidence" value="ECO:0007669"/>
    <property type="project" value="UniProtKB-KW"/>
</dbReference>
<dbReference type="CDD" id="cd04665">
    <property type="entry name" value="NUDIX_RppH"/>
    <property type="match status" value="1"/>
</dbReference>
<dbReference type="PROSITE" id="PS00893">
    <property type="entry name" value="NUDIX_BOX"/>
    <property type="match status" value="1"/>
</dbReference>
<keyword evidence="3" id="KW-0479">Metal-binding</keyword>
<dbReference type="eggNOG" id="COG0494">
    <property type="taxonomic scope" value="Bacteria"/>
</dbReference>
<name>Q8EP00_OCEIH</name>
<evidence type="ECO:0000256" key="1">
    <source>
        <dbReference type="ARBA" id="ARBA00001946"/>
    </source>
</evidence>
<feature type="domain" description="Nudix hydrolase" evidence="7">
    <location>
        <begin position="11"/>
        <end position="162"/>
    </location>
</feature>
<evidence type="ECO:0000256" key="6">
    <source>
        <dbReference type="RuleBase" id="RU003476"/>
    </source>
</evidence>
<comment type="cofactor">
    <cofactor evidence="1">
        <name>Mg(2+)</name>
        <dbReference type="ChEBI" id="CHEBI:18420"/>
    </cofactor>
</comment>
<keyword evidence="9" id="KW-1185">Reference proteome</keyword>
<dbReference type="PhylomeDB" id="Q8EP00"/>
<dbReference type="PANTHER" id="PTHR43758:SF8">
    <property type="entry name" value="8-OXO-DGTP DIPHOSPHATASE YTKD-RELATED"/>
    <property type="match status" value="1"/>
</dbReference>
<proteinExistence type="inferred from homology"/>
<dbReference type="InterPro" id="IPR014078">
    <property type="entry name" value="Nudix_YtkD"/>
</dbReference>
<dbReference type="OrthoDB" id="9131041at2"/>
<dbReference type="PANTHER" id="PTHR43758">
    <property type="entry name" value="7,8-DIHYDRO-8-OXOGUANINE TRIPHOSPHATASE"/>
    <property type="match status" value="1"/>
</dbReference>
<sequence>MNRFKDFYNNTVQLSFLDHPFSKEPKHVWVICRYKDKWLLTAHKERGIEFPGGKVEPGETAEQAAVREVMEETGGSVESLHYIGQYKVDGRNDTVIKNVYFAMIHKLVEQETYYETKGPVLLSVIPKNVRKRKGYSFIMKDDVLHTCMKRIKTIFYNNDRSV</sequence>
<organism evidence="8 9">
    <name type="scientific">Oceanobacillus iheyensis (strain DSM 14371 / CIP 107618 / JCM 11309 / KCTC 3954 / HTE831)</name>
    <dbReference type="NCBI Taxonomy" id="221109"/>
    <lineage>
        <taxon>Bacteria</taxon>
        <taxon>Bacillati</taxon>
        <taxon>Bacillota</taxon>
        <taxon>Bacilli</taxon>
        <taxon>Bacillales</taxon>
        <taxon>Bacillaceae</taxon>
        <taxon>Oceanobacillus</taxon>
    </lineage>
</organism>
<keyword evidence="5" id="KW-0460">Magnesium</keyword>
<accession>Q8EP00</accession>
<reference evidence="8 9" key="1">
    <citation type="journal article" date="2001" name="FEMS Microbiol. Lett.">
        <title>Oceanobacillus iheyensis gen. nov., sp. nov., a deep-sea extremely halotolerant and alkaliphilic species isolated from a depth of 1050 m on the Iheya Ridge.</title>
        <authorList>
            <person name="Lu J."/>
            <person name="Nogi Y."/>
            <person name="Takami H."/>
        </authorList>
    </citation>
    <scope>NUCLEOTIDE SEQUENCE [LARGE SCALE GENOMIC DNA]</scope>
    <source>
        <strain evidence="9">DSM 14371 / CIP 107618 / JCM 11309 / KCTC 3954 / HTE831</strain>
    </source>
</reference>
<evidence type="ECO:0000259" key="7">
    <source>
        <dbReference type="PROSITE" id="PS51462"/>
    </source>
</evidence>
<gene>
    <name evidence="8" type="ordered locus">OB2319</name>
</gene>
<dbReference type="GO" id="GO:0005737">
    <property type="term" value="C:cytoplasm"/>
    <property type="evidence" value="ECO:0007669"/>
    <property type="project" value="TreeGrafter"/>
</dbReference>
<dbReference type="InterPro" id="IPR020084">
    <property type="entry name" value="NUDIX_hydrolase_CS"/>
</dbReference>
<evidence type="ECO:0000256" key="3">
    <source>
        <dbReference type="ARBA" id="ARBA00022723"/>
    </source>
</evidence>
<dbReference type="GO" id="GO:0016818">
    <property type="term" value="F:hydrolase activity, acting on acid anhydrides, in phosphorus-containing anhydrides"/>
    <property type="evidence" value="ECO:0007669"/>
    <property type="project" value="TreeGrafter"/>
</dbReference>
<evidence type="ECO:0000256" key="2">
    <source>
        <dbReference type="ARBA" id="ARBA00005582"/>
    </source>
</evidence>
<dbReference type="EMBL" id="BA000028">
    <property type="protein sequence ID" value="BAC14275.1"/>
    <property type="molecule type" value="Genomic_DNA"/>
</dbReference>
<dbReference type="AlphaFoldDB" id="Q8EP00"/>
<dbReference type="RefSeq" id="WP_011066712.1">
    <property type="nucleotide sequence ID" value="NC_004193.1"/>
</dbReference>
<evidence type="ECO:0000256" key="5">
    <source>
        <dbReference type="ARBA" id="ARBA00022842"/>
    </source>
</evidence>
<protein>
    <submittedName>
        <fullName evidence="8">Hypothetical conserved protein</fullName>
    </submittedName>
</protein>
<dbReference type="InterPro" id="IPR015797">
    <property type="entry name" value="NUDIX_hydrolase-like_dom_sf"/>
</dbReference>
<dbReference type="HOGENOM" id="CLU_119467_0_0_9"/>
<dbReference type="InterPro" id="IPR000086">
    <property type="entry name" value="NUDIX_hydrolase_dom"/>
</dbReference>
<dbReference type="Proteomes" id="UP000000822">
    <property type="component" value="Chromosome"/>
</dbReference>
<reference evidence="8 9" key="2">
    <citation type="journal article" date="2002" name="Nucleic Acids Res.">
        <title>Genome sequence of Oceanobacillus iheyensis isolated from the Iheya Ridge and its unexpected adaptive capabilities to extreme environments.</title>
        <authorList>
            <person name="Takami H."/>
            <person name="Takaki Y."/>
            <person name="Uchiyama I."/>
        </authorList>
    </citation>
    <scope>NUCLEOTIDE SEQUENCE [LARGE SCALE GENOMIC DNA]</scope>
    <source>
        <strain evidence="9">DSM 14371 / CIP 107618 / JCM 11309 / KCTC 3954 / HTE831</strain>
    </source>
</reference>
<dbReference type="NCBIfam" id="TIGR02705">
    <property type="entry name" value="nudix_YtkD"/>
    <property type="match status" value="1"/>
</dbReference>
<keyword evidence="4 6" id="KW-0378">Hydrolase</keyword>
<dbReference type="Gene3D" id="3.90.79.10">
    <property type="entry name" value="Nucleoside Triphosphate Pyrophosphohydrolase"/>
    <property type="match status" value="1"/>
</dbReference>
<comment type="similarity">
    <text evidence="2 6">Belongs to the Nudix hydrolase family.</text>
</comment>
<dbReference type="PROSITE" id="PS51462">
    <property type="entry name" value="NUDIX"/>
    <property type="match status" value="1"/>
</dbReference>